<evidence type="ECO:0000313" key="2">
    <source>
        <dbReference type="Proteomes" id="UP000636800"/>
    </source>
</evidence>
<proteinExistence type="predicted"/>
<dbReference type="Proteomes" id="UP000636800">
    <property type="component" value="Chromosome 3"/>
</dbReference>
<reference evidence="1 2" key="1">
    <citation type="journal article" date="2020" name="Nat. Food">
        <title>A phased Vanilla planifolia genome enables genetic improvement of flavour and production.</title>
        <authorList>
            <person name="Hasing T."/>
            <person name="Tang H."/>
            <person name="Brym M."/>
            <person name="Khazi F."/>
            <person name="Huang T."/>
            <person name="Chambers A.H."/>
        </authorList>
    </citation>
    <scope>NUCLEOTIDE SEQUENCE [LARGE SCALE GENOMIC DNA]</scope>
    <source>
        <tissue evidence="1">Leaf</tissue>
    </source>
</reference>
<accession>A0A835RN05</accession>
<name>A0A835RN05_VANPL</name>
<dbReference type="AlphaFoldDB" id="A0A835RN05"/>
<organism evidence="1 2">
    <name type="scientific">Vanilla planifolia</name>
    <name type="common">Vanilla</name>
    <dbReference type="NCBI Taxonomy" id="51239"/>
    <lineage>
        <taxon>Eukaryota</taxon>
        <taxon>Viridiplantae</taxon>
        <taxon>Streptophyta</taxon>
        <taxon>Embryophyta</taxon>
        <taxon>Tracheophyta</taxon>
        <taxon>Spermatophyta</taxon>
        <taxon>Magnoliopsida</taxon>
        <taxon>Liliopsida</taxon>
        <taxon>Asparagales</taxon>
        <taxon>Orchidaceae</taxon>
        <taxon>Vanilloideae</taxon>
        <taxon>Vanilleae</taxon>
        <taxon>Vanilla</taxon>
    </lineage>
</organism>
<comment type="caution">
    <text evidence="1">The sequence shown here is derived from an EMBL/GenBank/DDBJ whole genome shotgun (WGS) entry which is preliminary data.</text>
</comment>
<evidence type="ECO:0000313" key="1">
    <source>
        <dbReference type="EMBL" id="KAG0488937.1"/>
    </source>
</evidence>
<dbReference type="OrthoDB" id="1875751at2759"/>
<sequence length="72" mass="7990">MDVEEGRVRILAKGKDGGLKEGVQYRNLEFDFAAAVVVSETTEVDAAEDSDLPKLERSRNLPHISFDVVIEN</sequence>
<keyword evidence="2" id="KW-1185">Reference proteome</keyword>
<dbReference type="EMBL" id="JADCNL010000003">
    <property type="protein sequence ID" value="KAG0488937.1"/>
    <property type="molecule type" value="Genomic_DNA"/>
</dbReference>
<gene>
    <name evidence="1" type="ORF">HPP92_007748</name>
</gene>
<protein>
    <submittedName>
        <fullName evidence="1">Uncharacterized protein</fullName>
    </submittedName>
</protein>